<dbReference type="Proteomes" id="UP001341281">
    <property type="component" value="Chromosome 01"/>
</dbReference>
<dbReference type="EMBL" id="CP144745">
    <property type="protein sequence ID" value="WVZ54985.1"/>
    <property type="molecule type" value="Genomic_DNA"/>
</dbReference>
<feature type="signal peptide" evidence="1">
    <location>
        <begin position="1"/>
        <end position="16"/>
    </location>
</feature>
<keyword evidence="3" id="KW-1185">Reference proteome</keyword>
<evidence type="ECO:0000256" key="1">
    <source>
        <dbReference type="SAM" id="SignalP"/>
    </source>
</evidence>
<dbReference type="GO" id="GO:0016491">
    <property type="term" value="F:oxidoreductase activity"/>
    <property type="evidence" value="ECO:0007669"/>
    <property type="project" value="InterPro"/>
</dbReference>
<dbReference type="AlphaFoldDB" id="A0AAQ3PQR7"/>
<evidence type="ECO:0000313" key="3">
    <source>
        <dbReference type="Proteomes" id="UP001341281"/>
    </source>
</evidence>
<dbReference type="PANTHER" id="PTHR32100">
    <property type="entry name" value="OMEGA-6 FATTY ACID DESATURASE, CHLOROPLASTIC"/>
    <property type="match status" value="1"/>
</dbReference>
<sequence>MHVFWAIFVLAHDCFSDNAMLNSVAWGICSVHSFVLVPYNGCGTNRSPGKRGSHFHPSSDLFVLQRRHHRLLEPRSWRPSSSPWPVLKLFGVPYAVSVAWMDLAGDVRTYLHHHGSQDLRWYRGGEWTGANPQHVRWTPRDYGWVINAAHHDMNTFGVLLRSLNSNRIEYGDVRSLV</sequence>
<name>A0AAQ3PQR7_PASNO</name>
<accession>A0AAQ3PQR7</accession>
<evidence type="ECO:0000313" key="2">
    <source>
        <dbReference type="EMBL" id="WVZ54985.1"/>
    </source>
</evidence>
<feature type="chain" id="PRO_5042870003" evidence="1">
    <location>
        <begin position="17"/>
        <end position="177"/>
    </location>
</feature>
<proteinExistence type="predicted"/>
<protein>
    <submittedName>
        <fullName evidence="2">Uncharacterized protein</fullName>
    </submittedName>
</protein>
<gene>
    <name evidence="2" type="ORF">U9M48_005707</name>
</gene>
<reference evidence="2 3" key="1">
    <citation type="submission" date="2024-02" db="EMBL/GenBank/DDBJ databases">
        <title>High-quality chromosome-scale genome assembly of Pensacola bahiagrass (Paspalum notatum Flugge var. saurae).</title>
        <authorList>
            <person name="Vega J.M."/>
            <person name="Podio M."/>
            <person name="Orjuela J."/>
            <person name="Siena L.A."/>
            <person name="Pessino S.C."/>
            <person name="Combes M.C."/>
            <person name="Mariac C."/>
            <person name="Albertini E."/>
            <person name="Pupilli F."/>
            <person name="Ortiz J.P.A."/>
            <person name="Leblanc O."/>
        </authorList>
    </citation>
    <scope>NUCLEOTIDE SEQUENCE [LARGE SCALE GENOMIC DNA]</scope>
    <source>
        <strain evidence="2">R1</strain>
        <tissue evidence="2">Leaf</tissue>
    </source>
</reference>
<keyword evidence="1" id="KW-0732">Signal</keyword>
<dbReference type="InterPro" id="IPR012171">
    <property type="entry name" value="Fatty_acid_desaturase"/>
</dbReference>
<organism evidence="2 3">
    <name type="scientific">Paspalum notatum var. saurae</name>
    <dbReference type="NCBI Taxonomy" id="547442"/>
    <lineage>
        <taxon>Eukaryota</taxon>
        <taxon>Viridiplantae</taxon>
        <taxon>Streptophyta</taxon>
        <taxon>Embryophyta</taxon>
        <taxon>Tracheophyta</taxon>
        <taxon>Spermatophyta</taxon>
        <taxon>Magnoliopsida</taxon>
        <taxon>Liliopsida</taxon>
        <taxon>Poales</taxon>
        <taxon>Poaceae</taxon>
        <taxon>PACMAD clade</taxon>
        <taxon>Panicoideae</taxon>
        <taxon>Andropogonodae</taxon>
        <taxon>Paspaleae</taxon>
        <taxon>Paspalinae</taxon>
        <taxon>Paspalum</taxon>
    </lineage>
</organism>